<sequence length="501" mass="56448">MNGSLSQQNTFFAFGQSISLLFLSAIVFAVYWLRDKDPFSKIPGPFIAKFTNFWEVYHARLGQRYIAVHKAHQRYGPIIRLAPNHISIADFEAIPILYASGPQSLDKSPYYEAFISGDKPSIFSTVDRKEHALKRRFYTGTFAPKTVKLYVPLVLCVLEKLVEQLDSQVVKSKGQPMNLMMYLNYFALDALSTLAFGSSLGTLDRESDVLEGGSPEGIIKTIDDREHRGAVVGWSPFLRKWSSYMPDPFFWKGSHDSNELSRIARACIQERLSSGSNHIDVLGHLIATQQKQNGEVDIDVLVSEAITVLIAGTDATTNAMTAAMFLVSTHPNVRDVLRQELESTLGKFGTPKTEDQISNLPYLNACVLEVLRYHSPTGMGLPRVSQGFEFRGYWFPPETDVSVPTWTMQHDPVVFGPDPYSFRPERWIEDPSLTKYFMGFSSGARSCIGRNLAILELKMVLAAVLQKYDIEPQLSHLETVDKLMHKPTEESGWFTIRHRSS</sequence>
<feature type="transmembrane region" description="Helical" evidence="10">
    <location>
        <begin position="12"/>
        <end position="33"/>
    </location>
</feature>
<dbReference type="PANTHER" id="PTHR24305">
    <property type="entry name" value="CYTOCHROME P450"/>
    <property type="match status" value="1"/>
</dbReference>
<comment type="pathway">
    <text evidence="2">Secondary metabolite biosynthesis.</text>
</comment>
<evidence type="ECO:0000313" key="12">
    <source>
        <dbReference type="Proteomes" id="UP001498398"/>
    </source>
</evidence>
<keyword evidence="5 9" id="KW-0479">Metal-binding</keyword>
<dbReference type="Pfam" id="PF00067">
    <property type="entry name" value="p450"/>
    <property type="match status" value="1"/>
</dbReference>
<reference evidence="11 12" key="1">
    <citation type="submission" date="2024-01" db="EMBL/GenBank/DDBJ databases">
        <title>A draft genome for the cacao thread blight pathogen Marasmiellus scandens.</title>
        <authorList>
            <person name="Baruah I.K."/>
            <person name="Leung J."/>
            <person name="Bukari Y."/>
            <person name="Amoako-Attah I."/>
            <person name="Meinhardt L.W."/>
            <person name="Bailey B.A."/>
            <person name="Cohen S.P."/>
        </authorList>
    </citation>
    <scope>NUCLEOTIDE SEQUENCE [LARGE SCALE GENOMIC DNA]</scope>
    <source>
        <strain evidence="11 12">GH-19</strain>
    </source>
</reference>
<dbReference type="Proteomes" id="UP001498398">
    <property type="component" value="Unassembled WGS sequence"/>
</dbReference>
<evidence type="ECO:0000256" key="4">
    <source>
        <dbReference type="ARBA" id="ARBA00022617"/>
    </source>
</evidence>
<dbReference type="PROSITE" id="PS00086">
    <property type="entry name" value="CYTOCHROME_P450"/>
    <property type="match status" value="1"/>
</dbReference>
<keyword evidence="7 9" id="KW-0408">Iron</keyword>
<dbReference type="InterPro" id="IPR036396">
    <property type="entry name" value="Cyt_P450_sf"/>
</dbReference>
<evidence type="ECO:0000256" key="7">
    <source>
        <dbReference type="ARBA" id="ARBA00023004"/>
    </source>
</evidence>
<keyword evidence="4 9" id="KW-0349">Heme</keyword>
<comment type="similarity">
    <text evidence="3 9">Belongs to the cytochrome P450 family.</text>
</comment>
<organism evidence="11 12">
    <name type="scientific">Marasmiellus scandens</name>
    <dbReference type="NCBI Taxonomy" id="2682957"/>
    <lineage>
        <taxon>Eukaryota</taxon>
        <taxon>Fungi</taxon>
        <taxon>Dikarya</taxon>
        <taxon>Basidiomycota</taxon>
        <taxon>Agaricomycotina</taxon>
        <taxon>Agaricomycetes</taxon>
        <taxon>Agaricomycetidae</taxon>
        <taxon>Agaricales</taxon>
        <taxon>Marasmiineae</taxon>
        <taxon>Omphalotaceae</taxon>
        <taxon>Marasmiellus</taxon>
    </lineage>
</organism>
<dbReference type="Gene3D" id="1.10.630.10">
    <property type="entry name" value="Cytochrome P450"/>
    <property type="match status" value="1"/>
</dbReference>
<gene>
    <name evidence="11" type="ORF">VKT23_012096</name>
</gene>
<keyword evidence="10" id="KW-1133">Transmembrane helix</keyword>
<evidence type="ECO:0000256" key="3">
    <source>
        <dbReference type="ARBA" id="ARBA00010617"/>
    </source>
</evidence>
<accession>A0ABR1J7E9</accession>
<evidence type="ECO:0000256" key="6">
    <source>
        <dbReference type="ARBA" id="ARBA00023002"/>
    </source>
</evidence>
<dbReference type="PRINTS" id="PR00385">
    <property type="entry name" value="P450"/>
</dbReference>
<evidence type="ECO:0000256" key="10">
    <source>
        <dbReference type="SAM" id="Phobius"/>
    </source>
</evidence>
<protein>
    <recommendedName>
        <fullName evidence="13">Cytochrome P450</fullName>
    </recommendedName>
</protein>
<dbReference type="EMBL" id="JBANRG010000028">
    <property type="protein sequence ID" value="KAK7452695.1"/>
    <property type="molecule type" value="Genomic_DNA"/>
</dbReference>
<dbReference type="PRINTS" id="PR00463">
    <property type="entry name" value="EP450I"/>
</dbReference>
<keyword evidence="10" id="KW-0812">Transmembrane</keyword>
<evidence type="ECO:0000256" key="1">
    <source>
        <dbReference type="ARBA" id="ARBA00001971"/>
    </source>
</evidence>
<name>A0ABR1J7E9_9AGAR</name>
<evidence type="ECO:0000313" key="11">
    <source>
        <dbReference type="EMBL" id="KAK7452695.1"/>
    </source>
</evidence>
<dbReference type="InterPro" id="IPR001128">
    <property type="entry name" value="Cyt_P450"/>
</dbReference>
<keyword evidence="8 9" id="KW-0503">Monooxygenase</keyword>
<dbReference type="InterPro" id="IPR002401">
    <property type="entry name" value="Cyt_P450_E_grp-I"/>
</dbReference>
<comment type="caution">
    <text evidence="11">The sequence shown here is derived from an EMBL/GenBank/DDBJ whole genome shotgun (WGS) entry which is preliminary data.</text>
</comment>
<evidence type="ECO:0008006" key="13">
    <source>
        <dbReference type="Google" id="ProtNLM"/>
    </source>
</evidence>
<comment type="cofactor">
    <cofactor evidence="1">
        <name>heme</name>
        <dbReference type="ChEBI" id="CHEBI:30413"/>
    </cofactor>
</comment>
<evidence type="ECO:0000256" key="9">
    <source>
        <dbReference type="RuleBase" id="RU000461"/>
    </source>
</evidence>
<dbReference type="SUPFAM" id="SSF48264">
    <property type="entry name" value="Cytochrome P450"/>
    <property type="match status" value="1"/>
</dbReference>
<keyword evidence="10" id="KW-0472">Membrane</keyword>
<evidence type="ECO:0000256" key="2">
    <source>
        <dbReference type="ARBA" id="ARBA00005179"/>
    </source>
</evidence>
<evidence type="ECO:0000256" key="8">
    <source>
        <dbReference type="ARBA" id="ARBA00023033"/>
    </source>
</evidence>
<evidence type="ECO:0000256" key="5">
    <source>
        <dbReference type="ARBA" id="ARBA00022723"/>
    </source>
</evidence>
<proteinExistence type="inferred from homology"/>
<dbReference type="InterPro" id="IPR017972">
    <property type="entry name" value="Cyt_P450_CS"/>
</dbReference>
<keyword evidence="6 9" id="KW-0560">Oxidoreductase</keyword>
<keyword evidence="12" id="KW-1185">Reference proteome</keyword>
<dbReference type="InterPro" id="IPR050121">
    <property type="entry name" value="Cytochrome_P450_monoxygenase"/>
</dbReference>
<dbReference type="PANTHER" id="PTHR24305:SF29">
    <property type="entry name" value="BENZOATE-PARA-HYDROXYLASE"/>
    <property type="match status" value="1"/>
</dbReference>